<evidence type="ECO:0000256" key="32">
    <source>
        <dbReference type="PIRSR" id="PIRSR601548-3"/>
    </source>
</evidence>
<dbReference type="GO" id="GO:0006508">
    <property type="term" value="P:proteolysis"/>
    <property type="evidence" value="ECO:0007669"/>
    <property type="project" value="UniProtKB-KW"/>
</dbReference>
<keyword evidence="14 36" id="KW-0121">Carboxypeptidase</keyword>
<dbReference type="InterPro" id="IPR031588">
    <property type="entry name" value="Collectrin_dom"/>
</dbReference>
<name>A0A7K6B0G9_UPUEP</name>
<evidence type="ECO:0000256" key="17">
    <source>
        <dbReference type="ARBA" id="ARBA00022723"/>
    </source>
</evidence>
<comment type="cofactor">
    <cofactor evidence="3">
        <name>chloride</name>
        <dbReference type="ChEBI" id="CHEBI:17996"/>
    </cofactor>
</comment>
<keyword evidence="10" id="KW-1003">Cell membrane</keyword>
<dbReference type="SUPFAM" id="SSF55486">
    <property type="entry name" value="Metalloproteases ('zincins'), catalytic domain"/>
    <property type="match status" value="1"/>
</dbReference>
<feature type="binding site" evidence="34">
    <location>
        <position position="378"/>
    </location>
    <ligand>
        <name>Zn(2+)</name>
        <dbReference type="ChEBI" id="CHEBI:29105"/>
        <label>2</label>
        <note>catalytic</note>
    </ligand>
</feature>
<evidence type="ECO:0000256" key="25">
    <source>
        <dbReference type="ARBA" id="ARBA00023180"/>
    </source>
</evidence>
<evidence type="ECO:0000259" key="39">
    <source>
        <dbReference type="PROSITE" id="PS52010"/>
    </source>
</evidence>
<dbReference type="GO" id="GO:0008241">
    <property type="term" value="F:peptidyl-dipeptidase activity"/>
    <property type="evidence" value="ECO:0007669"/>
    <property type="project" value="InterPro"/>
</dbReference>
<feature type="transmembrane region" description="Helical" evidence="37">
    <location>
        <begin position="739"/>
        <end position="762"/>
    </location>
</feature>
<keyword evidence="41" id="KW-1185">Reference proteome</keyword>
<feature type="active site" description="Proton donor 2" evidence="30">
    <location>
        <position position="505"/>
    </location>
</feature>
<evidence type="ECO:0000256" key="28">
    <source>
        <dbReference type="PIRSR" id="PIRSR601548-1"/>
    </source>
</evidence>
<feature type="domain" description="Collectrin-like" evidence="39">
    <location>
        <begin position="614"/>
        <end position="770"/>
    </location>
</feature>
<evidence type="ECO:0000256" key="13">
    <source>
        <dbReference type="ARBA" id="ARBA00022553"/>
    </source>
</evidence>
<dbReference type="CDD" id="cd06461">
    <property type="entry name" value="M2_ACE"/>
    <property type="match status" value="1"/>
</dbReference>
<evidence type="ECO:0000256" key="36">
    <source>
        <dbReference type="RuleBase" id="RU361144"/>
    </source>
</evidence>
<feature type="glycosylation site" description="N-linked (GlcNAc...) asparagine; partial" evidence="29">
    <location>
        <position position="135"/>
    </location>
</feature>
<evidence type="ECO:0000256" key="22">
    <source>
        <dbReference type="ARBA" id="ARBA00023049"/>
    </source>
</evidence>
<dbReference type="PANTHER" id="PTHR10514">
    <property type="entry name" value="ANGIOTENSIN-CONVERTING ENZYME"/>
    <property type="match status" value="1"/>
</dbReference>
<evidence type="ECO:0000256" key="5">
    <source>
        <dbReference type="ARBA" id="ARBA00004221"/>
    </source>
</evidence>
<keyword evidence="12" id="KW-0964">Secreted</keyword>
<evidence type="ECO:0000256" key="23">
    <source>
        <dbReference type="ARBA" id="ARBA00023136"/>
    </source>
</evidence>
<evidence type="ECO:0000256" key="33">
    <source>
        <dbReference type="PIRSR" id="PIRSR601548-4"/>
    </source>
</evidence>
<keyword evidence="22 36" id="KW-0482">Metalloprotease</keyword>
<evidence type="ECO:0000313" key="40">
    <source>
        <dbReference type="EMBL" id="NWU95780.1"/>
    </source>
</evidence>
<evidence type="ECO:0000256" key="16">
    <source>
        <dbReference type="ARBA" id="ARBA00022692"/>
    </source>
</evidence>
<sequence length="770" mass="88800">MLLHLWLLGGLSAVVVPQDVTQEARIFLEVFNSRAEDMSYQTSLASWDYNTNITEENAKRMNEMNARWSAFYDRACQNASNFPLADIADPLIRLQIQALQDRGSVVLSPEKYDRLNTVLNAMSTIYSTGTVCKTNDPTDCLVLEPGLDAVMANSTDYHERLWAWEGWRAGVGRMMRPLYEDYVELKNEVARLNGYSDYGDYWRANYEADYPEEYKYTREQLIKDVEKTFEQIKPLYQELHSYVRHRLGQVYGPKLISSTGCLPAHLLGDMWGRFWTNLYALTVPYPAKPNIDVTSAMVQKKWDVMKIFKSAEDFFISIGLYEMTDGFWNKSMLTEPTDGRKVVCHPTAWDLGKNDYRIKMCTKVTMDDFLTAHHEMGHIEYDMAYASQPFLLRGGANEGFHEAVGEIMSLSAATPRHLKALELLEPTFQEDEETEINFLLKQALTIVGTMPFTYMLEKWRWMVFRGEIPKQEWTKRWWEMKRKIVGVVEPVPHDETYCDPAALFHVANDYSFIRYYTRTIYQFQFQEALCKAANHTGPLHTCDITNSTKAGQNLRQLLELGRSKPWTQALESVTGERSLNAEPLLRYFEPLFVWLKRNNSGRYVGWKTDWAPYSDNAIKVRISLKSALGDQAYEWDESEIFLFQATIAYAMRKYFAEVKHQEVNFQIADIHIGDVTERVSFYLTVSMPGNISNTVPKADVENAIRRSRGRINEAFRLDDNSLEFVGILPTLAPPYEPPVTVWLIIFGVIMGLVVVGVIVLIITGQRDRKK</sequence>
<dbReference type="PROSITE" id="PS52011">
    <property type="entry name" value="PEPTIDASE_M2"/>
    <property type="match status" value="1"/>
</dbReference>
<keyword evidence="19 36" id="KW-0378">Hydrolase</keyword>
<dbReference type="GO" id="GO:0016324">
    <property type="term" value="C:apical plasma membrane"/>
    <property type="evidence" value="ECO:0007669"/>
    <property type="project" value="UniProtKB-SubCell"/>
</dbReference>
<evidence type="ECO:0000256" key="6">
    <source>
        <dbReference type="ARBA" id="ARBA00004251"/>
    </source>
</evidence>
<evidence type="ECO:0000313" key="41">
    <source>
        <dbReference type="Proteomes" id="UP000544127"/>
    </source>
</evidence>
<evidence type="ECO:0000256" key="4">
    <source>
        <dbReference type="ARBA" id="ARBA00004138"/>
    </source>
</evidence>
<feature type="signal peptide" evidence="38">
    <location>
        <begin position="1"/>
        <end position="17"/>
    </location>
</feature>
<organism evidence="40 41">
    <name type="scientific">Upupa epops</name>
    <name type="common">Eurasian hoopoe</name>
    <dbReference type="NCBI Taxonomy" id="57439"/>
    <lineage>
        <taxon>Eukaryota</taxon>
        <taxon>Metazoa</taxon>
        <taxon>Chordata</taxon>
        <taxon>Craniata</taxon>
        <taxon>Vertebrata</taxon>
        <taxon>Euteleostomi</taxon>
        <taxon>Archelosauria</taxon>
        <taxon>Archosauria</taxon>
        <taxon>Dinosauria</taxon>
        <taxon>Saurischia</taxon>
        <taxon>Theropoda</taxon>
        <taxon>Coelurosauria</taxon>
        <taxon>Aves</taxon>
        <taxon>Neognathae</taxon>
        <taxon>Neoaves</taxon>
        <taxon>Telluraves</taxon>
        <taxon>Coraciimorphae</taxon>
        <taxon>Bucerotiformes</taxon>
        <taxon>Upupidae</taxon>
        <taxon>Upupa</taxon>
    </lineage>
</organism>
<keyword evidence="11" id="KW-0963">Cytoplasm</keyword>
<gene>
    <name evidence="40" type="primary">Ace2</name>
    <name evidence="40" type="ORF">UPUEPO_R13901</name>
</gene>
<accession>A0A7K6B0G9</accession>
<evidence type="ECO:0000256" key="12">
    <source>
        <dbReference type="ARBA" id="ARBA00022525"/>
    </source>
</evidence>
<keyword evidence="27" id="KW-0966">Cell projection</keyword>
<feature type="binding site" evidence="32">
    <location>
        <position position="378"/>
    </location>
    <ligand>
        <name>Zn(2+)</name>
        <dbReference type="ChEBI" id="CHEBI:29105"/>
        <label>1</label>
        <note>catalytic</note>
    </ligand>
</feature>
<feature type="binding site" evidence="34">
    <location>
        <position position="402"/>
    </location>
    <ligand>
        <name>Zn(2+)</name>
        <dbReference type="ChEBI" id="CHEBI:29105"/>
        <label>2</label>
        <note>catalytic</note>
    </ligand>
</feature>
<dbReference type="EMBL" id="VZRI01007767">
    <property type="protein sequence ID" value="NWU95780.1"/>
    <property type="molecule type" value="Genomic_DNA"/>
</dbReference>
<comment type="catalytic activity">
    <reaction evidence="1">
        <text>angiotensin I + H2O = angiotensin-(1-9) + L-leucine</text>
        <dbReference type="Rhea" id="RHEA:63532"/>
        <dbReference type="ChEBI" id="CHEBI:15377"/>
        <dbReference type="ChEBI" id="CHEBI:57427"/>
        <dbReference type="ChEBI" id="CHEBI:147350"/>
        <dbReference type="ChEBI" id="CHEBI:147351"/>
    </reaction>
    <physiologicalReaction direction="left-to-right" evidence="1">
        <dbReference type="Rhea" id="RHEA:63533"/>
    </physiologicalReaction>
</comment>
<keyword evidence="16 37" id="KW-0812">Transmembrane</keyword>
<evidence type="ECO:0000256" key="14">
    <source>
        <dbReference type="ARBA" id="ARBA00022645"/>
    </source>
</evidence>
<comment type="cofactor">
    <cofactor evidence="36">
        <name>Zn(2+)</name>
        <dbReference type="ChEBI" id="CHEBI:29105"/>
    </cofactor>
    <text evidence="36">Binds 1 zinc ion per subunit.</text>
</comment>
<evidence type="ECO:0000256" key="8">
    <source>
        <dbReference type="ARBA" id="ARBA00004613"/>
    </source>
</evidence>
<evidence type="ECO:0000256" key="26">
    <source>
        <dbReference type="ARBA" id="ARBA00023214"/>
    </source>
</evidence>
<evidence type="ECO:0000256" key="20">
    <source>
        <dbReference type="ARBA" id="ARBA00022833"/>
    </source>
</evidence>
<dbReference type="FunFam" id="1.10.1370.30:FF:000001">
    <property type="entry name" value="Angiotensin-converting enzyme"/>
    <property type="match status" value="1"/>
</dbReference>
<evidence type="ECO:0000256" key="38">
    <source>
        <dbReference type="SAM" id="SignalP"/>
    </source>
</evidence>
<dbReference type="AlphaFoldDB" id="A0A7K6B0G9"/>
<feature type="active site" description="Proton donor 1" evidence="28">
    <location>
        <position position="505"/>
    </location>
</feature>
<comment type="subcellular location">
    <subcellularLocation>
        <location evidence="5">Apical cell membrane</location>
    </subcellularLocation>
    <subcellularLocation>
        <location evidence="6">Cell membrane</location>
        <topology evidence="6">Single-pass type I membrane protein</topology>
    </subcellularLocation>
    <subcellularLocation>
        <location evidence="4">Cell projection</location>
        <location evidence="4">Cilium</location>
    </subcellularLocation>
    <subcellularLocation>
        <location evidence="7">Cytoplasm</location>
    </subcellularLocation>
    <subcellularLocation>
        <location evidence="8">Secreted</location>
    </subcellularLocation>
</comment>
<evidence type="ECO:0000256" key="1">
    <source>
        <dbReference type="ARBA" id="ARBA00000796"/>
    </source>
</evidence>
<evidence type="ECO:0000256" key="3">
    <source>
        <dbReference type="ARBA" id="ARBA00001923"/>
    </source>
</evidence>
<evidence type="ECO:0000256" key="30">
    <source>
        <dbReference type="PIRSR" id="PIRSR601548-11"/>
    </source>
</evidence>
<dbReference type="GO" id="GO:0046872">
    <property type="term" value="F:metal ion binding"/>
    <property type="evidence" value="ECO:0007669"/>
    <property type="project" value="UniProtKB-KW"/>
</dbReference>
<dbReference type="EC" id="3.4.-.-" evidence="36"/>
<feature type="chain" id="PRO_5029792082" description="Angiotensin-converting enzyme" evidence="38">
    <location>
        <begin position="18"/>
        <end position="770"/>
    </location>
</feature>
<keyword evidence="20 32" id="KW-0862">Zinc</keyword>
<dbReference type="OrthoDB" id="10029630at2759"/>
<keyword evidence="13" id="KW-0597">Phosphoprotein</keyword>
<evidence type="ECO:0000256" key="18">
    <source>
        <dbReference type="ARBA" id="ARBA00022729"/>
    </source>
</evidence>
<evidence type="ECO:0000256" key="29">
    <source>
        <dbReference type="PIRSR" id="PIRSR601548-10"/>
    </source>
</evidence>
<feature type="disulfide bond" evidence="33">
    <location>
        <begin position="530"/>
        <end position="542"/>
    </location>
</feature>
<keyword evidence="24 33" id="KW-1015">Disulfide bond</keyword>
<evidence type="ECO:0000256" key="9">
    <source>
        <dbReference type="ARBA" id="ARBA00008139"/>
    </source>
</evidence>
<keyword evidence="21 37" id="KW-1133">Transmembrane helix</keyword>
<feature type="active site" description="Proton acceptor 2" evidence="30">
    <location>
        <position position="375"/>
    </location>
</feature>
<dbReference type="Pfam" id="PF01401">
    <property type="entry name" value="Peptidase_M2"/>
    <property type="match status" value="1"/>
</dbReference>
<reference evidence="40 41" key="1">
    <citation type="submission" date="2019-09" db="EMBL/GenBank/DDBJ databases">
        <title>Bird 10,000 Genomes (B10K) Project - Family phase.</title>
        <authorList>
            <person name="Zhang G."/>
        </authorList>
    </citation>
    <scope>NUCLEOTIDE SEQUENCE [LARGE SCALE GENOMIC DNA]</scope>
    <source>
        <strain evidence="40">B10K-DU-012-37</strain>
    </source>
</reference>
<evidence type="ECO:0000256" key="27">
    <source>
        <dbReference type="ARBA" id="ARBA00023273"/>
    </source>
</evidence>
<dbReference type="GO" id="GO:0005929">
    <property type="term" value="C:cilium"/>
    <property type="evidence" value="ECO:0007669"/>
    <property type="project" value="UniProtKB-SubCell"/>
</dbReference>
<keyword evidence="15 36" id="KW-0645">Protease</keyword>
<feature type="non-terminal residue" evidence="40">
    <location>
        <position position="770"/>
    </location>
</feature>
<evidence type="ECO:0000256" key="11">
    <source>
        <dbReference type="ARBA" id="ARBA00022490"/>
    </source>
</evidence>
<feature type="binding site" evidence="32">
    <location>
        <position position="402"/>
    </location>
    <ligand>
        <name>Zn(2+)</name>
        <dbReference type="ChEBI" id="CHEBI:29105"/>
        <label>1</label>
        <note>catalytic</note>
    </ligand>
</feature>
<evidence type="ECO:0000256" key="19">
    <source>
        <dbReference type="ARBA" id="ARBA00022801"/>
    </source>
</evidence>
<proteinExistence type="inferred from homology"/>
<evidence type="ECO:0000256" key="24">
    <source>
        <dbReference type="ARBA" id="ARBA00023157"/>
    </source>
</evidence>
<dbReference type="Pfam" id="PF16959">
    <property type="entry name" value="Collectrin"/>
    <property type="match status" value="1"/>
</dbReference>
<feature type="disulfide bond" evidence="33 35">
    <location>
        <begin position="132"/>
        <end position="140"/>
    </location>
</feature>
<feature type="glycosylation site" description="N-linked (GlcNAc...) asparagine" evidence="29">
    <location>
        <position position="52"/>
    </location>
</feature>
<feature type="binding site" evidence="34">
    <location>
        <position position="374"/>
    </location>
    <ligand>
        <name>Zn(2+)</name>
        <dbReference type="ChEBI" id="CHEBI:29105"/>
        <label>2</label>
        <note>catalytic</note>
    </ligand>
</feature>
<dbReference type="GO" id="GO:0005737">
    <property type="term" value="C:cytoplasm"/>
    <property type="evidence" value="ECO:0007669"/>
    <property type="project" value="UniProtKB-SubCell"/>
</dbReference>
<feature type="active site" description="Proton acceptor 1" evidence="28">
    <location>
        <position position="375"/>
    </location>
</feature>
<feature type="binding site" evidence="32">
    <location>
        <position position="374"/>
    </location>
    <ligand>
        <name>Zn(2+)</name>
        <dbReference type="ChEBI" id="CHEBI:29105"/>
        <label>1</label>
        <note>catalytic</note>
    </ligand>
</feature>
<feature type="glycosylation site" description="N-linked (GlcNAc...) asparagine; partial" evidence="29">
    <location>
        <position position="329"/>
    </location>
</feature>
<keyword evidence="23 37" id="KW-0472">Membrane</keyword>
<evidence type="ECO:0000256" key="15">
    <source>
        <dbReference type="ARBA" id="ARBA00022670"/>
    </source>
</evidence>
<comment type="catalytic activity">
    <reaction evidence="2">
        <text>angiotensin II + H2O = angiotensin-(1-7) + L-phenylalanine</text>
        <dbReference type="Rhea" id="RHEA:26554"/>
        <dbReference type="ChEBI" id="CHEBI:15377"/>
        <dbReference type="ChEBI" id="CHEBI:58095"/>
        <dbReference type="ChEBI" id="CHEBI:58506"/>
        <dbReference type="ChEBI" id="CHEBI:58922"/>
        <dbReference type="EC" id="3.4.17.23"/>
    </reaction>
    <physiologicalReaction direction="left-to-right" evidence="2">
        <dbReference type="Rhea" id="RHEA:26555"/>
    </physiologicalReaction>
</comment>
<dbReference type="InterPro" id="IPR001548">
    <property type="entry name" value="Peptidase_M2"/>
</dbReference>
<evidence type="ECO:0000256" key="34">
    <source>
        <dbReference type="PIRSR" id="PIRSR601548-8"/>
    </source>
</evidence>
<evidence type="ECO:0000256" key="21">
    <source>
        <dbReference type="ARBA" id="ARBA00022989"/>
    </source>
</evidence>
<comment type="caution">
    <text evidence="40">The sequence shown here is derived from an EMBL/GenBank/DDBJ whole genome shotgun (WGS) entry which is preliminary data.</text>
</comment>
<dbReference type="GO" id="GO:0005615">
    <property type="term" value="C:extracellular space"/>
    <property type="evidence" value="ECO:0007669"/>
    <property type="project" value="TreeGrafter"/>
</dbReference>
<evidence type="ECO:0000256" key="35">
    <source>
        <dbReference type="PROSITE-ProRule" id="PRU01355"/>
    </source>
</evidence>
<keyword evidence="25 29" id="KW-0325">Glycoprotein</keyword>
<evidence type="ECO:0000256" key="37">
    <source>
        <dbReference type="SAM" id="Phobius"/>
    </source>
</evidence>
<feature type="binding site" evidence="31">
    <location>
        <position position="206"/>
    </location>
    <ligand>
        <name>chloride</name>
        <dbReference type="ChEBI" id="CHEBI:17996"/>
        <label>1</label>
    </ligand>
</feature>
<evidence type="ECO:0000256" key="7">
    <source>
        <dbReference type="ARBA" id="ARBA00004496"/>
    </source>
</evidence>
<comment type="similarity">
    <text evidence="9 35 36">Belongs to the peptidase M2 family.</text>
</comment>
<dbReference type="Proteomes" id="UP000544127">
    <property type="component" value="Unassembled WGS sequence"/>
</dbReference>
<feature type="binding site" evidence="31">
    <location>
        <position position="514"/>
    </location>
    <ligand>
        <name>chloride</name>
        <dbReference type="ChEBI" id="CHEBI:17996"/>
        <label>1</label>
    </ligand>
</feature>
<dbReference type="Gene3D" id="1.10.1370.30">
    <property type="match status" value="1"/>
</dbReference>
<evidence type="ECO:0000256" key="31">
    <source>
        <dbReference type="PIRSR" id="PIRSR601548-2"/>
    </source>
</evidence>
<comment type="caution">
    <text evidence="35">Lacks conserved residue(s) required for the propagation of feature annotation.</text>
</comment>
<keyword evidence="18 38" id="KW-0732">Signal</keyword>
<dbReference type="PANTHER" id="PTHR10514:SF24">
    <property type="entry name" value="ANGIOTENSIN-CONVERTING ENZYME 2"/>
    <property type="match status" value="1"/>
</dbReference>
<dbReference type="PROSITE" id="PS52010">
    <property type="entry name" value="COLLECTRIN_LIKE"/>
    <property type="match status" value="1"/>
</dbReference>
<feature type="non-terminal residue" evidence="40">
    <location>
        <position position="1"/>
    </location>
</feature>
<protein>
    <recommendedName>
        <fullName evidence="36">Angiotensin-converting enzyme</fullName>
        <ecNumber evidence="36">3.4.-.-</ecNumber>
    </recommendedName>
</protein>
<evidence type="ECO:0000256" key="10">
    <source>
        <dbReference type="ARBA" id="ARBA00022475"/>
    </source>
</evidence>
<keyword evidence="26" id="KW-0868">Chloride</keyword>
<dbReference type="GO" id="GO:0004180">
    <property type="term" value="F:carboxypeptidase activity"/>
    <property type="evidence" value="ECO:0007669"/>
    <property type="project" value="UniProtKB-KW"/>
</dbReference>
<dbReference type="GO" id="GO:0008237">
    <property type="term" value="F:metallopeptidase activity"/>
    <property type="evidence" value="ECO:0007669"/>
    <property type="project" value="UniProtKB-KW"/>
</dbReference>
<keyword evidence="17 32" id="KW-0479">Metal-binding</keyword>
<dbReference type="PRINTS" id="PR00791">
    <property type="entry name" value="PEPDIPTASEA"/>
</dbReference>
<feature type="disulfide bond" evidence="33">
    <location>
        <begin position="344"/>
        <end position="361"/>
    </location>
</feature>
<evidence type="ECO:0000256" key="2">
    <source>
        <dbReference type="ARBA" id="ARBA00001502"/>
    </source>
</evidence>